<gene>
    <name evidence="2" type="ORF">DKW60_21280</name>
</gene>
<comment type="caution">
    <text evidence="2">The sequence shown here is derived from an EMBL/GenBank/DDBJ whole genome shotgun (WGS) entry which is preliminary data.</text>
</comment>
<dbReference type="OrthoDB" id="7068642at2"/>
<dbReference type="Proteomes" id="UP000245539">
    <property type="component" value="Unassembled WGS sequence"/>
</dbReference>
<sequence length="151" mass="17028">MEEFIEAVKAWPVIIQGALGSALFWLFSAVGQWLTDKANKSTSSFLKKTRKSSLINERMRLKALKAQGRDQVLYASVLIYRMSRPLLIGLIWMVLGLTFNSIIGVFSIIGYLGSLYYLFIALGIVKAINYEGDIDARIKEIEETLEDMKNA</sequence>
<dbReference type="EMBL" id="QGKM01000090">
    <property type="protein sequence ID" value="PWQ92431.1"/>
    <property type="molecule type" value="Genomic_DNA"/>
</dbReference>
<reference evidence="2 3" key="1">
    <citation type="submission" date="2018-05" db="EMBL/GenBank/DDBJ databases">
        <title>Leucothrix arctica sp. nov., isolated from Arctic seawater.</title>
        <authorList>
            <person name="Choi A."/>
            <person name="Baek K."/>
        </authorList>
    </citation>
    <scope>NUCLEOTIDE SEQUENCE [LARGE SCALE GENOMIC DNA]</scope>
    <source>
        <strain evidence="2 3">JCM 18388</strain>
    </source>
</reference>
<protein>
    <submittedName>
        <fullName evidence="2">Uncharacterized protein</fullName>
    </submittedName>
</protein>
<evidence type="ECO:0000313" key="3">
    <source>
        <dbReference type="Proteomes" id="UP000245539"/>
    </source>
</evidence>
<name>A0A317C2L9_9GAMM</name>
<keyword evidence="3" id="KW-1185">Reference proteome</keyword>
<feature type="transmembrane region" description="Helical" evidence="1">
    <location>
        <begin position="86"/>
        <end position="109"/>
    </location>
</feature>
<keyword evidence="1" id="KW-0472">Membrane</keyword>
<accession>A0A317C2L9</accession>
<proteinExistence type="predicted"/>
<keyword evidence="1" id="KW-0812">Transmembrane</keyword>
<evidence type="ECO:0000313" key="2">
    <source>
        <dbReference type="EMBL" id="PWQ92431.1"/>
    </source>
</evidence>
<evidence type="ECO:0000256" key="1">
    <source>
        <dbReference type="SAM" id="Phobius"/>
    </source>
</evidence>
<dbReference type="AlphaFoldDB" id="A0A317C2L9"/>
<keyword evidence="1" id="KW-1133">Transmembrane helix</keyword>
<feature type="transmembrane region" description="Helical" evidence="1">
    <location>
        <begin position="13"/>
        <end position="34"/>
    </location>
</feature>
<dbReference type="RefSeq" id="WP_109839680.1">
    <property type="nucleotide sequence ID" value="NZ_QGKM01000090.1"/>
</dbReference>
<organism evidence="2 3">
    <name type="scientific">Leucothrix pacifica</name>
    <dbReference type="NCBI Taxonomy" id="1247513"/>
    <lineage>
        <taxon>Bacteria</taxon>
        <taxon>Pseudomonadati</taxon>
        <taxon>Pseudomonadota</taxon>
        <taxon>Gammaproteobacteria</taxon>
        <taxon>Thiotrichales</taxon>
        <taxon>Thiotrichaceae</taxon>
        <taxon>Leucothrix</taxon>
    </lineage>
</organism>